<dbReference type="Pfam" id="PF04857">
    <property type="entry name" value="CAF1"/>
    <property type="match status" value="2"/>
</dbReference>
<comment type="caution">
    <text evidence="16">The sequence shown here is derived from an EMBL/GenBank/DDBJ whole genome shotgun (WGS) entry which is preliminary data.</text>
</comment>
<dbReference type="Gene3D" id="3.30.420.10">
    <property type="entry name" value="Ribonuclease H-like superfamily/Ribonuclease H"/>
    <property type="match status" value="1"/>
</dbReference>
<evidence type="ECO:0000256" key="15">
    <source>
        <dbReference type="SAM" id="MobiDB-lite"/>
    </source>
</evidence>
<reference evidence="16" key="1">
    <citation type="submission" date="2021-03" db="EMBL/GenBank/DDBJ databases">
        <title>Revisited historic fungal species revealed as producer of novel bioactive compounds through whole genome sequencing and comparative genomics.</title>
        <authorList>
            <person name="Vignolle G.A."/>
            <person name="Hochenegger N."/>
            <person name="Mach R.L."/>
            <person name="Mach-Aigner A.R."/>
            <person name="Javad Rahimi M."/>
            <person name="Salim K.A."/>
            <person name="Chan C.M."/>
            <person name="Lim L.B.L."/>
            <person name="Cai F."/>
            <person name="Druzhinina I.S."/>
            <person name="U'Ren J.M."/>
            <person name="Derntl C."/>
        </authorList>
    </citation>
    <scope>NUCLEOTIDE SEQUENCE</scope>
    <source>
        <strain evidence="16">TUCIM 5799</strain>
    </source>
</reference>
<comment type="subcellular location">
    <subcellularLocation>
        <location evidence="3">Cytoplasm</location>
    </subcellularLocation>
    <subcellularLocation>
        <location evidence="2">Nucleus</location>
    </subcellularLocation>
</comment>
<dbReference type="SUPFAM" id="SSF53098">
    <property type="entry name" value="Ribonuclease H-like"/>
    <property type="match status" value="1"/>
</dbReference>
<keyword evidence="9" id="KW-0378">Hydrolase</keyword>
<evidence type="ECO:0000256" key="10">
    <source>
        <dbReference type="ARBA" id="ARBA00022839"/>
    </source>
</evidence>
<dbReference type="GO" id="GO:0005634">
    <property type="term" value="C:nucleus"/>
    <property type="evidence" value="ECO:0007669"/>
    <property type="project" value="UniProtKB-SubCell"/>
</dbReference>
<dbReference type="GO" id="GO:0004535">
    <property type="term" value="F:poly(A)-specific ribonuclease activity"/>
    <property type="evidence" value="ECO:0007669"/>
    <property type="project" value="UniProtKB-EC"/>
</dbReference>
<evidence type="ECO:0000256" key="1">
    <source>
        <dbReference type="ARBA" id="ARBA00001663"/>
    </source>
</evidence>
<evidence type="ECO:0000256" key="4">
    <source>
        <dbReference type="ARBA" id="ARBA00008372"/>
    </source>
</evidence>
<evidence type="ECO:0000256" key="9">
    <source>
        <dbReference type="ARBA" id="ARBA00022801"/>
    </source>
</evidence>
<keyword evidence="6" id="KW-0963">Cytoplasm</keyword>
<dbReference type="GO" id="GO:0030014">
    <property type="term" value="C:CCR4-NOT complex"/>
    <property type="evidence" value="ECO:0007669"/>
    <property type="project" value="InterPro"/>
</dbReference>
<accession>A0A9Q0AKZ7</accession>
<dbReference type="PANTHER" id="PTHR10797">
    <property type="entry name" value="CCR4-NOT TRANSCRIPTION COMPLEX SUBUNIT"/>
    <property type="match status" value="1"/>
</dbReference>
<dbReference type="InterPro" id="IPR006941">
    <property type="entry name" value="RNase_CAF1"/>
</dbReference>
<evidence type="ECO:0000313" key="16">
    <source>
        <dbReference type="EMBL" id="KAI1867055.1"/>
    </source>
</evidence>
<dbReference type="AlphaFoldDB" id="A0A9Q0AKZ7"/>
<evidence type="ECO:0000256" key="12">
    <source>
        <dbReference type="ARBA" id="ARBA00023015"/>
    </source>
</evidence>
<evidence type="ECO:0000256" key="5">
    <source>
        <dbReference type="ARBA" id="ARBA00012161"/>
    </source>
</evidence>
<dbReference type="GO" id="GO:0003723">
    <property type="term" value="F:RNA binding"/>
    <property type="evidence" value="ECO:0007669"/>
    <property type="project" value="UniProtKB-KW"/>
</dbReference>
<dbReference type="InterPro" id="IPR036397">
    <property type="entry name" value="RNaseH_sf"/>
</dbReference>
<evidence type="ECO:0000256" key="3">
    <source>
        <dbReference type="ARBA" id="ARBA00004496"/>
    </source>
</evidence>
<evidence type="ECO:0000256" key="2">
    <source>
        <dbReference type="ARBA" id="ARBA00004123"/>
    </source>
</evidence>
<evidence type="ECO:0000256" key="11">
    <source>
        <dbReference type="ARBA" id="ARBA00022884"/>
    </source>
</evidence>
<dbReference type="GO" id="GO:0046872">
    <property type="term" value="F:metal ion binding"/>
    <property type="evidence" value="ECO:0007669"/>
    <property type="project" value="UniProtKB-KW"/>
</dbReference>
<dbReference type="EMBL" id="JAFIMR010000019">
    <property type="protein sequence ID" value="KAI1867055.1"/>
    <property type="molecule type" value="Genomic_DNA"/>
</dbReference>
<proteinExistence type="inferred from homology"/>
<feature type="compositionally biased region" description="Low complexity" evidence="15">
    <location>
        <begin position="98"/>
        <end position="108"/>
    </location>
</feature>
<dbReference type="Proteomes" id="UP000829685">
    <property type="component" value="Unassembled WGS sequence"/>
</dbReference>
<feature type="region of interest" description="Disordered" evidence="15">
    <location>
        <begin position="1"/>
        <end position="45"/>
    </location>
</feature>
<sequence length="539" mass="57936">MPPATNRFQSGPPAISPYQHQFPSHPSQSHAASHQPPSLASQGYQMSPFGAANGLGALGAAMNTGAGFGVGNLAGAADQTGLASHAARMGFAHGATLQQQQHPHQQSHGLGGEHTTRPSGAAKGRIRDVWRHNLTEEMAILRELVDDYPYVSMVRRPSADVTITHPRGPQGNKIFMANTPRPQDTEFPGIVGRPMGNFIDKSDYHYQTLRVNVDMLKIIQVGIALFNEKGETPPARPGQSDASELSPTVRKYLAAHGSIPYAWQFNFHFDIKEDMANESSIQSLQQAGIDFEKLRVDGIEPNAFAALMTTSGLVSFEDVKWLSFHGGYDFGYFTRCLMNTELPNDGARFDYLMKIWFPTTYDVKHLLKYAIKLVGMGHLQPSDPSAHEILQKFEQKSGLEALAESFKVKRVGAAHQAGSDSLLTGKIFFQLREKIFNGNIPDEHIGKTWGLAVGGSMTASYIASMNAGSFNDKENMPATGTGPNGKANGPSTPNISSVGLVTTPAAAQSHNTNGNGISVAPMTPGGGGGVLGHFFQGGR</sequence>
<feature type="region of interest" description="Disordered" evidence="15">
    <location>
        <begin position="95"/>
        <end position="124"/>
    </location>
</feature>
<dbReference type="GO" id="GO:0005737">
    <property type="term" value="C:cytoplasm"/>
    <property type="evidence" value="ECO:0007669"/>
    <property type="project" value="UniProtKB-SubCell"/>
</dbReference>
<feature type="region of interest" description="Disordered" evidence="15">
    <location>
        <begin position="161"/>
        <end position="183"/>
    </location>
</feature>
<keyword evidence="8" id="KW-0479">Metal-binding</keyword>
<dbReference type="EC" id="3.1.13.4" evidence="5"/>
<evidence type="ECO:0000313" key="17">
    <source>
        <dbReference type="Proteomes" id="UP000829685"/>
    </source>
</evidence>
<dbReference type="InterPro" id="IPR012337">
    <property type="entry name" value="RNaseH-like_sf"/>
</dbReference>
<gene>
    <name evidence="16" type="ORF">JX265_007631</name>
</gene>
<name>A0A9Q0AKZ7_9PEZI</name>
<keyword evidence="10" id="KW-0269">Exonuclease</keyword>
<keyword evidence="11" id="KW-0694">RNA-binding</keyword>
<evidence type="ECO:0000256" key="7">
    <source>
        <dbReference type="ARBA" id="ARBA00022722"/>
    </source>
</evidence>
<keyword evidence="12" id="KW-0805">Transcription regulation</keyword>
<feature type="region of interest" description="Disordered" evidence="15">
    <location>
        <begin position="473"/>
        <end position="492"/>
    </location>
</feature>
<comment type="similarity">
    <text evidence="4">Belongs to the CAF1 family.</text>
</comment>
<evidence type="ECO:0000256" key="8">
    <source>
        <dbReference type="ARBA" id="ARBA00022723"/>
    </source>
</evidence>
<organism evidence="16 17">
    <name type="scientific">Neoarthrinium moseri</name>
    <dbReference type="NCBI Taxonomy" id="1658444"/>
    <lineage>
        <taxon>Eukaryota</taxon>
        <taxon>Fungi</taxon>
        <taxon>Dikarya</taxon>
        <taxon>Ascomycota</taxon>
        <taxon>Pezizomycotina</taxon>
        <taxon>Sordariomycetes</taxon>
        <taxon>Xylariomycetidae</taxon>
        <taxon>Amphisphaeriales</taxon>
        <taxon>Apiosporaceae</taxon>
        <taxon>Neoarthrinium</taxon>
    </lineage>
</organism>
<evidence type="ECO:0000256" key="14">
    <source>
        <dbReference type="ARBA" id="ARBA00023242"/>
    </source>
</evidence>
<keyword evidence="14" id="KW-0539">Nucleus</keyword>
<protein>
    <recommendedName>
        <fullName evidence="5">poly(A)-specific ribonuclease</fullName>
        <ecNumber evidence="5">3.1.13.4</ecNumber>
    </recommendedName>
</protein>
<keyword evidence="17" id="KW-1185">Reference proteome</keyword>
<dbReference type="OrthoDB" id="1164111at2759"/>
<keyword evidence="13" id="KW-0804">Transcription</keyword>
<keyword evidence="7" id="KW-0540">Nuclease</keyword>
<evidence type="ECO:0000256" key="13">
    <source>
        <dbReference type="ARBA" id="ARBA00023163"/>
    </source>
</evidence>
<comment type="catalytic activity">
    <reaction evidence="1">
        <text>Exonucleolytic cleavage of poly(A) to 5'-AMP.</text>
        <dbReference type="EC" id="3.1.13.4"/>
    </reaction>
</comment>
<dbReference type="InterPro" id="IPR039637">
    <property type="entry name" value="CNOT7/CNOT8/Pop2"/>
</dbReference>
<evidence type="ECO:0000256" key="6">
    <source>
        <dbReference type="ARBA" id="ARBA00022490"/>
    </source>
</evidence>
<feature type="compositionally biased region" description="Low complexity" evidence="15">
    <location>
        <begin position="23"/>
        <end position="38"/>
    </location>
</feature>